<keyword evidence="1" id="KW-0472">Membrane</keyword>
<comment type="caution">
    <text evidence="2">The sequence shown here is derived from an EMBL/GenBank/DDBJ whole genome shotgun (WGS) entry which is preliminary data.</text>
</comment>
<dbReference type="AlphaFoldDB" id="A0A401HAV7"/>
<dbReference type="OrthoDB" id="379976at2157"/>
<gene>
    <name evidence="2" type="ORF">apy_13160</name>
</gene>
<evidence type="ECO:0000256" key="1">
    <source>
        <dbReference type="SAM" id="Phobius"/>
    </source>
</evidence>
<keyword evidence="1" id="KW-1133">Transmembrane helix</keyword>
<protein>
    <submittedName>
        <fullName evidence="2">Uncharacterized protein</fullName>
    </submittedName>
</protein>
<evidence type="ECO:0000313" key="2">
    <source>
        <dbReference type="EMBL" id="GBF09591.1"/>
    </source>
</evidence>
<proteinExistence type="predicted"/>
<organism evidence="2 3">
    <name type="scientific">Aeropyrum pernix</name>
    <dbReference type="NCBI Taxonomy" id="56636"/>
    <lineage>
        <taxon>Archaea</taxon>
        <taxon>Thermoproteota</taxon>
        <taxon>Thermoprotei</taxon>
        <taxon>Desulfurococcales</taxon>
        <taxon>Desulfurococcaceae</taxon>
        <taxon>Aeropyrum</taxon>
    </lineage>
</organism>
<dbReference type="Proteomes" id="UP000291213">
    <property type="component" value="Unassembled WGS sequence"/>
</dbReference>
<accession>A0A401HAV7</accession>
<dbReference type="SUPFAM" id="SSF82171">
    <property type="entry name" value="DPP6 N-terminal domain-like"/>
    <property type="match status" value="1"/>
</dbReference>
<reference evidence="2 3" key="1">
    <citation type="submission" date="2017-02" db="EMBL/GenBank/DDBJ databases">
        <title>isolation and characterization of a novel temperate virus Aeropyrum globular virus 1 infecting hyperthermophilic archaeon Aeropyrum.</title>
        <authorList>
            <person name="Yumiya M."/>
            <person name="Yoshida T."/>
            <person name="Sako Y."/>
        </authorList>
    </citation>
    <scope>NUCLEOTIDE SEQUENCE [LARGE SCALE GENOMIC DNA]</scope>
    <source>
        <strain evidence="2 3">YK1-12-2013</strain>
    </source>
</reference>
<dbReference type="EMBL" id="BDMD01000078">
    <property type="protein sequence ID" value="GBF09591.1"/>
    <property type="molecule type" value="Genomic_DNA"/>
</dbReference>
<evidence type="ECO:0000313" key="3">
    <source>
        <dbReference type="Proteomes" id="UP000291213"/>
    </source>
</evidence>
<sequence length="453" mass="47670">MAEKGNTGPLRAWHVIVAMLLITSIAAGFADLEPTVDGFLAERTILYYRPEGAYIVELFSGLQMSIGDEAARIPGYGVAAACAGDGFTAAVVVMAEPYLTIYTGGSSAETAYMGGSFSGLSCSSDSAIAASIRGDGTGVVVVYDHREGSFKMFFLRGLEDELSRHYNPSKSYKRNYPSWGNAVPVAPGLIAIVGDEGVELVRLTAAGGKLSILGVYSQSGRTIAYGSLDTKGLIVDLQRGSAVTLDFDHTVRVIAATAGSEGEITFMLEHVGSGIDVGVLGEAGDSSYYLTSLRRLSLTKPYSLRGAWPGEGMVWFAASLVGDLGGYRSLAIGIEGFGTGIVGDGERHIARLLPSPSESEASVRTTSIMAEKLSPGVEFLAPTVLKSTSTIEPIDLKSSSFRDTRGYSVENVMTALASLAPWAALAIASLNNLPPGCSRVDYMRGQPGRISHE</sequence>
<feature type="transmembrane region" description="Helical" evidence="1">
    <location>
        <begin position="12"/>
        <end position="30"/>
    </location>
</feature>
<keyword evidence="1" id="KW-0812">Transmembrane</keyword>
<name>A0A401HAV7_AERPX</name>
<dbReference type="RefSeq" id="WP_131160541.1">
    <property type="nucleotide sequence ID" value="NZ_BDMD01000078.1"/>
</dbReference>